<gene>
    <name evidence="2" type="ORF">HF690_09120</name>
</gene>
<dbReference type="GO" id="GO:0003700">
    <property type="term" value="F:DNA-binding transcription factor activity"/>
    <property type="evidence" value="ECO:0007669"/>
    <property type="project" value="InterPro"/>
</dbReference>
<dbReference type="GO" id="GO:0006950">
    <property type="term" value="P:response to stress"/>
    <property type="evidence" value="ECO:0007669"/>
    <property type="project" value="TreeGrafter"/>
</dbReference>
<dbReference type="Pfam" id="PF12802">
    <property type="entry name" value="MarR_2"/>
    <property type="match status" value="1"/>
</dbReference>
<name>A0A846ZNJ2_9GAMM</name>
<evidence type="ECO:0000259" key="1">
    <source>
        <dbReference type="PROSITE" id="PS50995"/>
    </source>
</evidence>
<dbReference type="SMART" id="SM00347">
    <property type="entry name" value="HTH_MARR"/>
    <property type="match status" value="1"/>
</dbReference>
<dbReference type="InterPro" id="IPR000835">
    <property type="entry name" value="HTH_MarR-typ"/>
</dbReference>
<dbReference type="RefSeq" id="WP_168609211.1">
    <property type="nucleotide sequence ID" value="NZ_JAAZQD010000003.1"/>
</dbReference>
<sequence length="160" mass="17533">MDDRTSLFETTRCACLASRRAARRITRRFDQALRAHGLRATQFTILAALRLAGPQSVGALADLLDIERTTMSRNLAVAAQRDLLTLRADPEDARSRIATLTAHGRHTLETALPTWQAVQKSLVEELGETTVHNLHQLAGGPCIAPLPNSSYEPQNQESPA</sequence>
<dbReference type="InterPro" id="IPR036388">
    <property type="entry name" value="WH-like_DNA-bd_sf"/>
</dbReference>
<reference evidence="2 3" key="1">
    <citation type="journal article" date="2017" name="Int. J. Syst. Evol. Microbiol.">
        <title>Oleiagrimonas citrea sp. nov., a marine bacterium isolated from tidal flat sediment and emended description of the genus Oleiagrimonas Fang et al. 2015 and Oleiagrimonas soli.</title>
        <authorList>
            <person name="Yang S.H."/>
            <person name="Seo H.S."/>
            <person name="Seong C.N."/>
            <person name="Kwon K.K."/>
        </authorList>
    </citation>
    <scope>NUCLEOTIDE SEQUENCE [LARGE SCALE GENOMIC DNA]</scope>
    <source>
        <strain evidence="2 3">MEBiC09124</strain>
    </source>
</reference>
<dbReference type="InterPro" id="IPR039422">
    <property type="entry name" value="MarR/SlyA-like"/>
</dbReference>
<evidence type="ECO:0000313" key="2">
    <source>
        <dbReference type="EMBL" id="NKZ39110.1"/>
    </source>
</evidence>
<comment type="caution">
    <text evidence="2">The sequence shown here is derived from an EMBL/GenBank/DDBJ whole genome shotgun (WGS) entry which is preliminary data.</text>
</comment>
<proteinExistence type="predicted"/>
<dbReference type="PANTHER" id="PTHR33164">
    <property type="entry name" value="TRANSCRIPTIONAL REGULATOR, MARR FAMILY"/>
    <property type="match status" value="1"/>
</dbReference>
<dbReference type="EMBL" id="JAAZQD010000003">
    <property type="protein sequence ID" value="NKZ39110.1"/>
    <property type="molecule type" value="Genomic_DNA"/>
</dbReference>
<dbReference type="SUPFAM" id="SSF46785">
    <property type="entry name" value="Winged helix' DNA-binding domain"/>
    <property type="match status" value="1"/>
</dbReference>
<dbReference type="AlphaFoldDB" id="A0A846ZNJ2"/>
<dbReference type="InterPro" id="IPR036390">
    <property type="entry name" value="WH_DNA-bd_sf"/>
</dbReference>
<dbReference type="Gene3D" id="1.10.10.10">
    <property type="entry name" value="Winged helix-like DNA-binding domain superfamily/Winged helix DNA-binding domain"/>
    <property type="match status" value="1"/>
</dbReference>
<keyword evidence="3" id="KW-1185">Reference proteome</keyword>
<dbReference type="PANTHER" id="PTHR33164:SF105">
    <property type="entry name" value="TRANSCRIPTIONAL REPRESSOR PROTEIN-RELATED"/>
    <property type="match status" value="1"/>
</dbReference>
<protein>
    <submittedName>
        <fullName evidence="2">Winged helix-turn-helix transcriptional regulator</fullName>
    </submittedName>
</protein>
<feature type="domain" description="HTH marR-type" evidence="1">
    <location>
        <begin position="1"/>
        <end position="139"/>
    </location>
</feature>
<organism evidence="2 3">
    <name type="scientific">Oleiagrimonas citrea</name>
    <dbReference type="NCBI Taxonomy" id="1665687"/>
    <lineage>
        <taxon>Bacteria</taxon>
        <taxon>Pseudomonadati</taxon>
        <taxon>Pseudomonadota</taxon>
        <taxon>Gammaproteobacteria</taxon>
        <taxon>Lysobacterales</taxon>
        <taxon>Rhodanobacteraceae</taxon>
        <taxon>Oleiagrimonas</taxon>
    </lineage>
</organism>
<accession>A0A846ZNJ2</accession>
<dbReference type="Proteomes" id="UP000541636">
    <property type="component" value="Unassembled WGS sequence"/>
</dbReference>
<dbReference type="PROSITE" id="PS50995">
    <property type="entry name" value="HTH_MARR_2"/>
    <property type="match status" value="1"/>
</dbReference>
<evidence type="ECO:0000313" key="3">
    <source>
        <dbReference type="Proteomes" id="UP000541636"/>
    </source>
</evidence>